<evidence type="ECO:0000256" key="1">
    <source>
        <dbReference type="SAM" id="SignalP"/>
    </source>
</evidence>
<sequence length="120" mass="14193">MKKLFVVSVFLFSLTSFAQSNLEHLDKEIRADKEYKKEVTVLKLSSAQEEQYLQITKKYLLSVEDVRELNIPSEEVRKKEDVLELQKAEELQKILNESQFAKYKEIAAEKITAYRSKKRY</sequence>
<reference evidence="2 3" key="1">
    <citation type="submission" date="2022-05" db="EMBL/GenBank/DDBJ databases">
        <title>Flavobacterium sp., isolated from activated sludge.</title>
        <authorList>
            <person name="Ran Q."/>
        </authorList>
    </citation>
    <scope>NUCLEOTIDE SEQUENCE [LARGE SCALE GENOMIC DNA]</scope>
    <source>
        <strain evidence="2 3">HXWNR70</strain>
    </source>
</reference>
<dbReference type="RefSeq" id="WP_250591695.1">
    <property type="nucleotide sequence ID" value="NZ_JAMLJM010000002.1"/>
</dbReference>
<dbReference type="Proteomes" id="UP001317191">
    <property type="component" value="Unassembled WGS sequence"/>
</dbReference>
<protein>
    <submittedName>
        <fullName evidence="2">Uncharacterized protein</fullName>
    </submittedName>
</protein>
<proteinExistence type="predicted"/>
<keyword evidence="1" id="KW-0732">Signal</keyword>
<evidence type="ECO:0000313" key="3">
    <source>
        <dbReference type="Proteomes" id="UP001317191"/>
    </source>
</evidence>
<evidence type="ECO:0000313" key="2">
    <source>
        <dbReference type="EMBL" id="MCL9808490.1"/>
    </source>
</evidence>
<accession>A0ABT0TLX2</accession>
<organism evidence="2 3">
    <name type="scientific">Flavobacterium luminosum</name>
    <dbReference type="NCBI Taxonomy" id="2949086"/>
    <lineage>
        <taxon>Bacteria</taxon>
        <taxon>Pseudomonadati</taxon>
        <taxon>Bacteroidota</taxon>
        <taxon>Flavobacteriia</taxon>
        <taxon>Flavobacteriales</taxon>
        <taxon>Flavobacteriaceae</taxon>
        <taxon>Flavobacterium</taxon>
    </lineage>
</organism>
<dbReference type="EMBL" id="JAMLJM010000002">
    <property type="protein sequence ID" value="MCL9808490.1"/>
    <property type="molecule type" value="Genomic_DNA"/>
</dbReference>
<feature type="signal peptide" evidence="1">
    <location>
        <begin position="1"/>
        <end position="18"/>
    </location>
</feature>
<gene>
    <name evidence="2" type="ORF">NAT50_03875</name>
</gene>
<feature type="chain" id="PRO_5047056034" evidence="1">
    <location>
        <begin position="19"/>
        <end position="120"/>
    </location>
</feature>
<keyword evidence="3" id="KW-1185">Reference proteome</keyword>
<comment type="caution">
    <text evidence="2">The sequence shown here is derived from an EMBL/GenBank/DDBJ whole genome shotgun (WGS) entry which is preliminary data.</text>
</comment>
<name>A0ABT0TLX2_9FLAO</name>